<gene>
    <name evidence="1" type="ORF">K466DRAFT_480756</name>
</gene>
<name>A0A5C3PRT9_9APHY</name>
<dbReference type="AlphaFoldDB" id="A0A5C3PRT9"/>
<sequence>MTETIPNELLEAILFHALTIPTAVFEAWRTHHTFCGSPRSGVSSILLVSKRWHTLGTSPLYESAILRTSAQVQAFAQTLTDRKDKQRTPGRYLRRLRIEGGFGGAAINVLTAAPGITTLYLGTLKKVSLKHLLLDSVDGGLLSTTMGINLSKAVAGALPHWKQLKRIDTSPRFIFLPEMLPALTKAPALEVITMSNYTMTVNIDGNILAALGKNASVQVIQIRHSDTSTPIKLLQHVDHFAKTKLYVGVGKDMVKLTDFPEMEPVKEDPGPLPDLPDKIWDRILDYATHVDNREMDDTLFRLSRPSMNRTRKAILLLNKRFSRLGLRHMYSIPHLAREYNVDAFITVIEDNHNLSRLVRVLYLPEAIAFDQRKYIVAPLTNLEKVSKHFLVFPDMAQFVQEGETLSLQHASQWLGEGLIDSTFFKPFASLRILALYDRYGTITEEIPRDAFPKLESLDVWGWDLIDKFTPAE</sequence>
<dbReference type="InParanoid" id="A0A5C3PRT9"/>
<keyword evidence="2" id="KW-1185">Reference proteome</keyword>
<accession>A0A5C3PRT9</accession>
<organism evidence="1 2">
    <name type="scientific">Polyporus arcularius HHB13444</name>
    <dbReference type="NCBI Taxonomy" id="1314778"/>
    <lineage>
        <taxon>Eukaryota</taxon>
        <taxon>Fungi</taxon>
        <taxon>Dikarya</taxon>
        <taxon>Basidiomycota</taxon>
        <taxon>Agaricomycotina</taxon>
        <taxon>Agaricomycetes</taxon>
        <taxon>Polyporales</taxon>
        <taxon>Polyporaceae</taxon>
        <taxon>Polyporus</taxon>
    </lineage>
</organism>
<reference evidence="1 2" key="1">
    <citation type="journal article" date="2019" name="Nat. Ecol. Evol.">
        <title>Megaphylogeny resolves global patterns of mushroom evolution.</title>
        <authorList>
            <person name="Varga T."/>
            <person name="Krizsan K."/>
            <person name="Foldi C."/>
            <person name="Dima B."/>
            <person name="Sanchez-Garcia M."/>
            <person name="Sanchez-Ramirez S."/>
            <person name="Szollosi G.J."/>
            <person name="Szarkandi J.G."/>
            <person name="Papp V."/>
            <person name="Albert L."/>
            <person name="Andreopoulos W."/>
            <person name="Angelini C."/>
            <person name="Antonin V."/>
            <person name="Barry K.W."/>
            <person name="Bougher N.L."/>
            <person name="Buchanan P."/>
            <person name="Buyck B."/>
            <person name="Bense V."/>
            <person name="Catcheside P."/>
            <person name="Chovatia M."/>
            <person name="Cooper J."/>
            <person name="Damon W."/>
            <person name="Desjardin D."/>
            <person name="Finy P."/>
            <person name="Geml J."/>
            <person name="Haridas S."/>
            <person name="Hughes K."/>
            <person name="Justo A."/>
            <person name="Karasinski D."/>
            <person name="Kautmanova I."/>
            <person name="Kiss B."/>
            <person name="Kocsube S."/>
            <person name="Kotiranta H."/>
            <person name="LaButti K.M."/>
            <person name="Lechner B.E."/>
            <person name="Liimatainen K."/>
            <person name="Lipzen A."/>
            <person name="Lukacs Z."/>
            <person name="Mihaltcheva S."/>
            <person name="Morgado L.N."/>
            <person name="Niskanen T."/>
            <person name="Noordeloos M.E."/>
            <person name="Ohm R.A."/>
            <person name="Ortiz-Santana B."/>
            <person name="Ovrebo C."/>
            <person name="Racz N."/>
            <person name="Riley R."/>
            <person name="Savchenko A."/>
            <person name="Shiryaev A."/>
            <person name="Soop K."/>
            <person name="Spirin V."/>
            <person name="Szebenyi C."/>
            <person name="Tomsovsky M."/>
            <person name="Tulloss R.E."/>
            <person name="Uehling J."/>
            <person name="Grigoriev I.V."/>
            <person name="Vagvolgyi C."/>
            <person name="Papp T."/>
            <person name="Martin F.M."/>
            <person name="Miettinen O."/>
            <person name="Hibbett D.S."/>
            <person name="Nagy L.G."/>
        </authorList>
    </citation>
    <scope>NUCLEOTIDE SEQUENCE [LARGE SCALE GENOMIC DNA]</scope>
    <source>
        <strain evidence="1 2">HHB13444</strain>
    </source>
</reference>
<evidence type="ECO:0000313" key="2">
    <source>
        <dbReference type="Proteomes" id="UP000308197"/>
    </source>
</evidence>
<evidence type="ECO:0008006" key="3">
    <source>
        <dbReference type="Google" id="ProtNLM"/>
    </source>
</evidence>
<proteinExistence type="predicted"/>
<evidence type="ECO:0000313" key="1">
    <source>
        <dbReference type="EMBL" id="TFK92336.1"/>
    </source>
</evidence>
<dbReference type="Proteomes" id="UP000308197">
    <property type="component" value="Unassembled WGS sequence"/>
</dbReference>
<dbReference type="EMBL" id="ML211000">
    <property type="protein sequence ID" value="TFK92336.1"/>
    <property type="molecule type" value="Genomic_DNA"/>
</dbReference>
<protein>
    <recommendedName>
        <fullName evidence="3">F-box domain-containing protein</fullName>
    </recommendedName>
</protein>